<evidence type="ECO:0000313" key="2">
    <source>
        <dbReference type="EMBL" id="CAE7210061.1"/>
    </source>
</evidence>
<name>A0A812JJY1_SYMPI</name>
<gene>
    <name evidence="2" type="primary">ANK1</name>
    <name evidence="2" type="ORF">SPIL2461_LOCUS2245</name>
</gene>
<dbReference type="Gene3D" id="1.25.40.20">
    <property type="entry name" value="Ankyrin repeat-containing domain"/>
    <property type="match status" value="1"/>
</dbReference>
<keyword evidence="1" id="KW-0040">ANK repeat</keyword>
<dbReference type="InterPro" id="IPR002110">
    <property type="entry name" value="Ankyrin_rpt"/>
</dbReference>
<dbReference type="Proteomes" id="UP000649617">
    <property type="component" value="Unassembled WGS sequence"/>
</dbReference>
<evidence type="ECO:0000313" key="3">
    <source>
        <dbReference type="Proteomes" id="UP000649617"/>
    </source>
</evidence>
<dbReference type="SUPFAM" id="SSF48403">
    <property type="entry name" value="Ankyrin repeat"/>
    <property type="match status" value="1"/>
</dbReference>
<dbReference type="InterPro" id="IPR036770">
    <property type="entry name" value="Ankyrin_rpt-contain_sf"/>
</dbReference>
<keyword evidence="3" id="KW-1185">Reference proteome</keyword>
<dbReference type="AlphaFoldDB" id="A0A812JJY1"/>
<feature type="non-terminal residue" evidence="2">
    <location>
        <position position="1"/>
    </location>
</feature>
<comment type="caution">
    <text evidence="2">The sequence shown here is derived from an EMBL/GenBank/DDBJ whole genome shotgun (WGS) entry which is preliminary data.</text>
</comment>
<evidence type="ECO:0000256" key="1">
    <source>
        <dbReference type="PROSITE-ProRule" id="PRU00023"/>
    </source>
</evidence>
<dbReference type="EMBL" id="CAJNIZ010002392">
    <property type="protein sequence ID" value="CAE7210061.1"/>
    <property type="molecule type" value="Genomic_DNA"/>
</dbReference>
<proteinExistence type="predicted"/>
<dbReference type="PROSITE" id="PS50088">
    <property type="entry name" value="ANK_REPEAT"/>
    <property type="match status" value="1"/>
</dbReference>
<protein>
    <submittedName>
        <fullName evidence="2">ANK1 protein</fullName>
    </submittedName>
</protein>
<feature type="non-terminal residue" evidence="2">
    <location>
        <position position="88"/>
    </location>
</feature>
<feature type="repeat" description="ANK" evidence="1">
    <location>
        <begin position="66"/>
        <end position="88"/>
    </location>
</feature>
<dbReference type="OrthoDB" id="194358at2759"/>
<sequence length="88" mass="9317">LLLRGSNLHDAAKLDAPMDVELVLLGFSDASQAEADELSAAVKLGALSEVETQLALPQDPNLTNTDGDRPLVLACQEGHVEAVRLLLE</sequence>
<dbReference type="Pfam" id="PF12796">
    <property type="entry name" value="Ank_2"/>
    <property type="match status" value="1"/>
</dbReference>
<organism evidence="2 3">
    <name type="scientific">Symbiodinium pilosum</name>
    <name type="common">Dinoflagellate</name>
    <dbReference type="NCBI Taxonomy" id="2952"/>
    <lineage>
        <taxon>Eukaryota</taxon>
        <taxon>Sar</taxon>
        <taxon>Alveolata</taxon>
        <taxon>Dinophyceae</taxon>
        <taxon>Suessiales</taxon>
        <taxon>Symbiodiniaceae</taxon>
        <taxon>Symbiodinium</taxon>
    </lineage>
</organism>
<reference evidence="2" key="1">
    <citation type="submission" date="2021-02" db="EMBL/GenBank/DDBJ databases">
        <authorList>
            <person name="Dougan E. K."/>
            <person name="Rhodes N."/>
            <person name="Thang M."/>
            <person name="Chan C."/>
        </authorList>
    </citation>
    <scope>NUCLEOTIDE SEQUENCE</scope>
</reference>
<accession>A0A812JJY1</accession>
<dbReference type="PROSITE" id="PS50297">
    <property type="entry name" value="ANK_REP_REGION"/>
    <property type="match status" value="1"/>
</dbReference>